<evidence type="ECO:0000259" key="1">
    <source>
        <dbReference type="SMART" id="SM00842"/>
    </source>
</evidence>
<dbReference type="AlphaFoldDB" id="A0A1F4W0Y9"/>
<gene>
    <name evidence="2" type="ORF">A2264_00100</name>
</gene>
<proteinExistence type="predicted"/>
<dbReference type="InterPro" id="IPR003494">
    <property type="entry name" value="SHS2_FtsA"/>
</dbReference>
<protein>
    <recommendedName>
        <fullName evidence="1">SHS2 domain-containing protein</fullName>
    </recommendedName>
</protein>
<accession>A0A1F4W0Y9</accession>
<reference evidence="2 3" key="1">
    <citation type="journal article" date="2016" name="Nat. Commun.">
        <title>Thousands of microbial genomes shed light on interconnected biogeochemical processes in an aquifer system.</title>
        <authorList>
            <person name="Anantharaman K."/>
            <person name="Brown C.T."/>
            <person name="Hug L.A."/>
            <person name="Sharon I."/>
            <person name="Castelle C.J."/>
            <person name="Probst A.J."/>
            <person name="Thomas B.C."/>
            <person name="Singh A."/>
            <person name="Wilkins M.J."/>
            <person name="Karaoz U."/>
            <person name="Brodie E.L."/>
            <person name="Williams K.H."/>
            <person name="Hubbard S.S."/>
            <person name="Banfield J.F."/>
        </authorList>
    </citation>
    <scope>NUCLEOTIDE SEQUENCE [LARGE SCALE GENOMIC DNA]</scope>
</reference>
<evidence type="ECO:0000313" key="2">
    <source>
        <dbReference type="EMBL" id="OGC63089.1"/>
    </source>
</evidence>
<dbReference type="SUPFAM" id="SSF53067">
    <property type="entry name" value="Actin-like ATPase domain"/>
    <property type="match status" value="2"/>
</dbReference>
<dbReference type="PANTHER" id="PTHR32432">
    <property type="entry name" value="CELL DIVISION PROTEIN FTSA-RELATED"/>
    <property type="match status" value="1"/>
</dbReference>
<sequence>MFKLPFLNKTQKSDRFLTIHISTSEVKCLAIYCENGIFKIIGHGIAELEPGNVRGGIIIDKEKVATALQDTIEKATEHSEETISDVIFGVGSNLCTSLMTTIRSKRAARTPIEENELEDLYSKVNETAFIQAQNEFLEITGDSETELVSITSSNVYLKSEGQKVDSLIGKPAGVIEIAVFNSYAPNYHVKALQQLAKKCELDILAIGSELYSLVQNIIQTNRETLDFVILDIGTDYTNAAVVFSGGVVSNKSLNIGYSHFVDALNDRMGITVEESRKILRTYLAGGLSQSEGFVVLEALRDVIEVWLLGLEMLFREFYGVKTFPSKIFITGAGADIKEILDSIKTEPWTKTVPFKSPPVFSKLSFSDLRDIVDSTSRVNKSEWVSAASLAVIYNEIGNQND</sequence>
<comment type="caution">
    <text evidence="2">The sequence shown here is derived from an EMBL/GenBank/DDBJ whole genome shotgun (WGS) entry which is preliminary data.</text>
</comment>
<dbReference type="EMBL" id="MEVT01000008">
    <property type="protein sequence ID" value="OGC63089.1"/>
    <property type="molecule type" value="Genomic_DNA"/>
</dbReference>
<name>A0A1F4W0Y9_UNCKA</name>
<feature type="domain" description="SHS2" evidence="1">
    <location>
        <begin position="16"/>
        <end position="217"/>
    </location>
</feature>
<organism evidence="2 3">
    <name type="scientific">candidate division WWE3 bacterium RIFOXYA2_FULL_46_9</name>
    <dbReference type="NCBI Taxonomy" id="1802636"/>
    <lineage>
        <taxon>Bacteria</taxon>
        <taxon>Katanobacteria</taxon>
    </lineage>
</organism>
<dbReference type="Proteomes" id="UP000176614">
    <property type="component" value="Unassembled WGS sequence"/>
</dbReference>
<dbReference type="InterPro" id="IPR043129">
    <property type="entry name" value="ATPase_NBD"/>
</dbReference>
<dbReference type="InterPro" id="IPR050696">
    <property type="entry name" value="FtsA/MreB"/>
</dbReference>
<dbReference type="GO" id="GO:0051301">
    <property type="term" value="P:cell division"/>
    <property type="evidence" value="ECO:0007669"/>
    <property type="project" value="InterPro"/>
</dbReference>
<dbReference type="SMART" id="SM00842">
    <property type="entry name" value="FtsA"/>
    <property type="match status" value="1"/>
</dbReference>
<evidence type="ECO:0000313" key="3">
    <source>
        <dbReference type="Proteomes" id="UP000176614"/>
    </source>
</evidence>
<dbReference type="Gene3D" id="3.30.420.40">
    <property type="match status" value="3"/>
</dbReference>